<comment type="caution">
    <text evidence="3">The sequence shown here is derived from an EMBL/GenBank/DDBJ whole genome shotgun (WGS) entry which is preliminary data.</text>
</comment>
<feature type="region of interest" description="Disordered" evidence="1">
    <location>
        <begin position="1"/>
        <end position="22"/>
    </location>
</feature>
<reference evidence="3" key="1">
    <citation type="submission" date="2021-06" db="EMBL/GenBank/DDBJ databases">
        <authorList>
            <person name="Kallberg Y."/>
            <person name="Tangrot J."/>
            <person name="Rosling A."/>
        </authorList>
    </citation>
    <scope>NUCLEOTIDE SEQUENCE</scope>
    <source>
        <strain evidence="3">FL966</strain>
    </source>
</reference>
<dbReference type="InterPro" id="IPR011335">
    <property type="entry name" value="Restrct_endonuc-II-like"/>
</dbReference>
<dbReference type="GO" id="GO:0009307">
    <property type="term" value="P:DNA restriction-modification system"/>
    <property type="evidence" value="ECO:0007669"/>
    <property type="project" value="InterPro"/>
</dbReference>
<dbReference type="AlphaFoldDB" id="A0A9N9ICL4"/>
<dbReference type="OrthoDB" id="2411205at2759"/>
<evidence type="ECO:0000313" key="3">
    <source>
        <dbReference type="EMBL" id="CAG8728677.1"/>
    </source>
</evidence>
<accession>A0A9N9ICL4</accession>
<evidence type="ECO:0000259" key="2">
    <source>
        <dbReference type="Pfam" id="PF04471"/>
    </source>
</evidence>
<dbReference type="InterPro" id="IPR011856">
    <property type="entry name" value="tRNA_endonuc-like_dom_sf"/>
</dbReference>
<dbReference type="Gene3D" id="3.40.1350.10">
    <property type="match status" value="1"/>
</dbReference>
<dbReference type="SUPFAM" id="SSF52980">
    <property type="entry name" value="Restriction endonuclease-like"/>
    <property type="match status" value="1"/>
</dbReference>
<keyword evidence="4" id="KW-1185">Reference proteome</keyword>
<dbReference type="Pfam" id="PF04471">
    <property type="entry name" value="Mrr_cat"/>
    <property type="match status" value="1"/>
</dbReference>
<dbReference type="GO" id="GO:0006302">
    <property type="term" value="P:double-strand break repair"/>
    <property type="evidence" value="ECO:0007669"/>
    <property type="project" value="UniProtKB-ARBA"/>
</dbReference>
<dbReference type="Proteomes" id="UP000789759">
    <property type="component" value="Unassembled WGS sequence"/>
</dbReference>
<protein>
    <submittedName>
        <fullName evidence="3">20681_t:CDS:1</fullName>
    </submittedName>
</protein>
<organism evidence="3 4">
    <name type="scientific">Cetraspora pellucida</name>
    <dbReference type="NCBI Taxonomy" id="1433469"/>
    <lineage>
        <taxon>Eukaryota</taxon>
        <taxon>Fungi</taxon>
        <taxon>Fungi incertae sedis</taxon>
        <taxon>Mucoromycota</taxon>
        <taxon>Glomeromycotina</taxon>
        <taxon>Glomeromycetes</taxon>
        <taxon>Diversisporales</taxon>
        <taxon>Gigasporaceae</taxon>
        <taxon>Cetraspora</taxon>
    </lineage>
</organism>
<name>A0A9N9ICL4_9GLOM</name>
<dbReference type="InterPro" id="IPR007560">
    <property type="entry name" value="Restrct_endonuc_IV_Mrr"/>
</dbReference>
<gene>
    <name evidence="3" type="ORF">CPELLU_LOCUS13344</name>
</gene>
<dbReference type="GO" id="GO:0004519">
    <property type="term" value="F:endonuclease activity"/>
    <property type="evidence" value="ECO:0007669"/>
    <property type="project" value="InterPro"/>
</dbReference>
<feature type="domain" description="Restriction endonuclease type IV Mrr" evidence="2">
    <location>
        <begin position="10"/>
        <end position="100"/>
    </location>
</feature>
<dbReference type="GO" id="GO:0003677">
    <property type="term" value="F:DNA binding"/>
    <property type="evidence" value="ECO:0007669"/>
    <property type="project" value="InterPro"/>
</dbReference>
<sequence>MSGIESTSGHGFGRERSSSFRGNNDGGIDIRGRLYCMNFVIQCKAWVHPIGPKIIRELDGALTQLENSGAIGIVVIPDDGRFSFDAVIRAKMSVHYIILTKEGSICEDLKAAYC</sequence>
<evidence type="ECO:0000256" key="1">
    <source>
        <dbReference type="SAM" id="MobiDB-lite"/>
    </source>
</evidence>
<proteinExistence type="predicted"/>
<dbReference type="EMBL" id="CAJVQA010014055">
    <property type="protein sequence ID" value="CAG8728677.1"/>
    <property type="molecule type" value="Genomic_DNA"/>
</dbReference>
<evidence type="ECO:0000313" key="4">
    <source>
        <dbReference type="Proteomes" id="UP000789759"/>
    </source>
</evidence>